<dbReference type="PRINTS" id="PR00579">
    <property type="entry name" value="RHODOPSIN"/>
</dbReference>
<dbReference type="InterPro" id="IPR036388">
    <property type="entry name" value="WH-like_DNA-bd_sf"/>
</dbReference>
<keyword evidence="16 26" id="KW-0325">Glycoprotein</keyword>
<dbReference type="FunFam" id="1.20.1070.10:FF:000018">
    <property type="entry name" value="Rhodopsin"/>
    <property type="match status" value="1"/>
</dbReference>
<keyword evidence="9 28" id="KW-1133">Transmembrane helix</keyword>
<dbReference type="PRINTS" id="PR00238">
    <property type="entry name" value="OPSIN"/>
</dbReference>
<comment type="subcellular location">
    <subcellularLocation>
        <location evidence="2">Cell projection</location>
        <location evidence="2">Cilium</location>
        <location evidence="2">Photoreceptor outer segment</location>
    </subcellularLocation>
    <subcellularLocation>
        <location evidence="1 28">Membrane</location>
        <topology evidence="1 28">Multi-pass membrane protein</topology>
    </subcellularLocation>
</comment>
<dbReference type="InterPro" id="IPR001760">
    <property type="entry name" value="Opsin"/>
</dbReference>
<evidence type="ECO:0000256" key="6">
    <source>
        <dbReference type="ARBA" id="ARBA00022606"/>
    </source>
</evidence>
<dbReference type="GO" id="GO:0046872">
    <property type="term" value="F:metal ion binding"/>
    <property type="evidence" value="ECO:0007669"/>
    <property type="project" value="UniProtKB-KW"/>
</dbReference>
<evidence type="ECO:0000256" key="3">
    <source>
        <dbReference type="ARBA" id="ARBA00022454"/>
    </source>
</evidence>
<keyword evidence="17 28" id="KW-0807">Transducer</keyword>
<feature type="compositionally biased region" description="Basic and acidic residues" evidence="29">
    <location>
        <begin position="464"/>
        <end position="475"/>
    </location>
</feature>
<dbReference type="Pfam" id="PF00538">
    <property type="entry name" value="Linker_histone"/>
    <property type="match status" value="1"/>
</dbReference>
<feature type="disulfide bond" evidence="25">
    <location>
        <begin position="110"/>
        <end position="187"/>
    </location>
</feature>
<feature type="site" description="Plays an important role in the conformation switch to the active conformation" evidence="24">
    <location>
        <position position="113"/>
    </location>
</feature>
<keyword evidence="3" id="KW-0158">Chromosome</keyword>
<comment type="caution">
    <text evidence="32">The sequence shown here is derived from an EMBL/GenBank/DDBJ whole genome shotgun (WGS) entry which is preliminary data.</text>
</comment>
<evidence type="ECO:0000256" key="4">
    <source>
        <dbReference type="ARBA" id="ARBA00022543"/>
    </source>
</evidence>
<keyword evidence="18" id="KW-0539">Nucleus</keyword>
<dbReference type="GO" id="GO:0005634">
    <property type="term" value="C:nucleus"/>
    <property type="evidence" value="ECO:0007669"/>
    <property type="project" value="UniProtKB-ARBA"/>
</dbReference>
<keyword evidence="14 25" id="KW-1015">Disulfide bond</keyword>
<keyword evidence="12" id="KW-0238">DNA-binding</keyword>
<evidence type="ECO:0000256" key="28">
    <source>
        <dbReference type="RuleBase" id="RU004951"/>
    </source>
</evidence>
<evidence type="ECO:0000256" key="5">
    <source>
        <dbReference type="ARBA" id="ARBA00022553"/>
    </source>
</evidence>
<feature type="compositionally biased region" description="Low complexity" evidence="29">
    <location>
        <begin position="507"/>
        <end position="522"/>
    </location>
</feature>
<feature type="binding site" evidence="23">
    <location>
        <position position="279"/>
    </location>
    <ligand>
        <name>Zn(2+)</name>
        <dbReference type="ChEBI" id="CHEBI:29105"/>
    </ligand>
</feature>
<feature type="domain" description="H15" evidence="31">
    <location>
        <begin position="325"/>
        <end position="403"/>
    </location>
</feature>
<evidence type="ECO:0000256" key="26">
    <source>
        <dbReference type="PIRSR" id="PIRSR600732-4"/>
    </source>
</evidence>
<evidence type="ECO:0000256" key="17">
    <source>
        <dbReference type="ARBA" id="ARBA00023224"/>
    </source>
</evidence>
<keyword evidence="10 27" id="KW-0157">Chromophore</keyword>
<dbReference type="Pfam" id="PF00001">
    <property type="entry name" value="7tm_1"/>
    <property type="match status" value="1"/>
</dbReference>
<dbReference type="GO" id="GO:0007602">
    <property type="term" value="P:phototransduction"/>
    <property type="evidence" value="ECO:0007669"/>
    <property type="project" value="UniProtKB-KW"/>
</dbReference>
<dbReference type="InterPro" id="IPR017452">
    <property type="entry name" value="GPCR_Rhodpsn_7TM"/>
</dbReference>
<organism evidence="32 33">
    <name type="scientific">Sciurus carolinensis</name>
    <name type="common">Eastern gray squirrel</name>
    <dbReference type="NCBI Taxonomy" id="30640"/>
    <lineage>
        <taxon>Eukaryota</taxon>
        <taxon>Metazoa</taxon>
        <taxon>Chordata</taxon>
        <taxon>Craniata</taxon>
        <taxon>Vertebrata</taxon>
        <taxon>Euteleostomi</taxon>
        <taxon>Mammalia</taxon>
        <taxon>Eutheria</taxon>
        <taxon>Euarchontoglires</taxon>
        <taxon>Glires</taxon>
        <taxon>Rodentia</taxon>
        <taxon>Sciuromorpha</taxon>
        <taxon>Sciuridae</taxon>
        <taxon>Sciurinae</taxon>
        <taxon>Sciurini</taxon>
        <taxon>Sciurus</taxon>
    </lineage>
</organism>
<keyword evidence="13 28" id="KW-0472">Membrane</keyword>
<feature type="transmembrane region" description="Helical" evidence="28">
    <location>
        <begin position="283"/>
        <end position="309"/>
    </location>
</feature>
<evidence type="ECO:0000259" key="30">
    <source>
        <dbReference type="PROSITE" id="PS50262"/>
    </source>
</evidence>
<gene>
    <name evidence="32" type="ORF">SUZIE_136660</name>
</gene>
<feature type="transmembrane region" description="Helical" evidence="28">
    <location>
        <begin position="153"/>
        <end position="173"/>
    </location>
</feature>
<dbReference type="SMART" id="SM00526">
    <property type="entry name" value="H15"/>
    <property type="match status" value="1"/>
</dbReference>
<evidence type="ECO:0000256" key="23">
    <source>
        <dbReference type="PIRSR" id="PIRSR600732-1"/>
    </source>
</evidence>
<dbReference type="InterPro" id="IPR019477">
    <property type="entry name" value="Rhodopsin_N"/>
</dbReference>
<dbReference type="GO" id="GO:0001750">
    <property type="term" value="C:photoreceptor outer segment"/>
    <property type="evidence" value="ECO:0007669"/>
    <property type="project" value="UniProtKB-SubCell"/>
</dbReference>
<comment type="function">
    <text evidence="22">May play a key role in the control of gene expression during oogenesis and early embryogenesis, presumably through the perturbation of chromatin structure. Essential for meiotic maturation of germinal vesicle-stage oocytes. The somatic type linker histone H1c is rapidly replaced by H1oo in a donor nucleus transplanted into an oocyte. The greater mobility of H1oo as compared to H1c may contribute to this rapid replacement and increased instability of the embryonic chromatin structure. The rapid replacement of H1c with H1oo may play an important role in nuclear remodeling.</text>
</comment>
<dbReference type="PROSITE" id="PS00237">
    <property type="entry name" value="G_PROTEIN_RECEP_F1_1"/>
    <property type="match status" value="1"/>
</dbReference>
<dbReference type="GO" id="GO:0016020">
    <property type="term" value="C:membrane"/>
    <property type="evidence" value="ECO:0007669"/>
    <property type="project" value="UniProtKB-SubCell"/>
</dbReference>
<evidence type="ECO:0000313" key="32">
    <source>
        <dbReference type="EMBL" id="MBZ3876182.1"/>
    </source>
</evidence>
<dbReference type="PROSITE" id="PS00238">
    <property type="entry name" value="OPSIN"/>
    <property type="match status" value="1"/>
</dbReference>
<keyword evidence="4 28" id="KW-0600">Photoreceptor protein</keyword>
<dbReference type="GO" id="GO:0000786">
    <property type="term" value="C:nucleosome"/>
    <property type="evidence" value="ECO:0007669"/>
    <property type="project" value="InterPro"/>
</dbReference>
<evidence type="ECO:0000256" key="11">
    <source>
        <dbReference type="ARBA" id="ARBA00023040"/>
    </source>
</evidence>
<evidence type="ECO:0000259" key="31">
    <source>
        <dbReference type="PROSITE" id="PS51504"/>
    </source>
</evidence>
<dbReference type="PANTHER" id="PTHR24240">
    <property type="entry name" value="OPSIN"/>
    <property type="match status" value="1"/>
</dbReference>
<dbReference type="EMBL" id="JAATJV010268813">
    <property type="protein sequence ID" value="MBZ3876182.1"/>
    <property type="molecule type" value="Genomic_DNA"/>
</dbReference>
<comment type="subunit">
    <text evidence="21">Homodimer. May form a complex composed of RHO, GRK1 and RCVRN in a Ca(2+)-dependent manner; RCVRN prevents the interaction between GRK1 and RHO. Interacts with GRK1. Interacts (phosphorylated form) with SAG. Interacts with GNAT1. Interacts with GNAT3. SAG and G-proteins compete for a common binding site. Interacts with PRCD; the interaction promotes PRCD stability. Forms a complex with ASAP1 and ARF4. Forms a complex with ASAP1, RAB11A, Rabin8/RAB3IP, ARF4 and RAB11FIP3; the complex regulates Golgi-to-cilia rhodopsin/RHO transport in photoreceptors.</text>
</comment>
<evidence type="ECO:0000256" key="25">
    <source>
        <dbReference type="PIRSR" id="PIRSR600732-3"/>
    </source>
</evidence>
<evidence type="ECO:0000256" key="18">
    <source>
        <dbReference type="ARBA" id="ARBA00023242"/>
    </source>
</evidence>
<sequence>MNGTEGPDFYIPFSNASGVVRSPFEAPQYYLAAPWQFSLLAAYMSLLILLGFPINFLTLYVTVQHKKLRSPLNYILLNLAVADLMMVLCGFTTTVYTSLNGYFVFGVTGCFVEGFFATLGGEVALWSLVVLAIERYVVVCKPMSNFRFGENHAIIGVIFTWIMASACAVPPLFGWSRYLPEGMQCSCGIDYYTPKPELNNESFVIYMFVVHFTIPLIIIFFCYGQLVFTVKEAAAQQQESATTQKAEKEVTRMVIIMVIAFLICWVPYASVAVYIFTHQGSDFGPIFMTIPAFFAKSSAIYNPVIYIMMNKQAGLSQPRVPEGRRKPPMLRMVLEALQAGEQRRGTSVAAIKLYILHRYPSVDAVRFKYLLKQALATGLRRGLLARPAHSRARGATGSFKLVPKHKRKIQPRKRPVPKVPRRATEALGKGAKKPSQAQKEAARSGRVEKAAPRPGAASQKVPKRGREAKDTEARKPPQKPAKATRAPSSAAGVGEKAKVKGKRSRQGAEACGKSKAKGASSKPAEKQVRKGVASPTKRKMAAQTSKERVDQGAGQRPRTKAAAVAQKGDRAKAVPTALARKTEAPEGPRRPGLPTKSSSSKAPSKKVEAKR</sequence>
<keyword evidence="8 27" id="KW-0681">Retinal protein</keyword>
<dbReference type="CDD" id="cd15080">
    <property type="entry name" value="7tmA_MWS_opsin"/>
    <property type="match status" value="1"/>
</dbReference>
<dbReference type="PRINTS" id="PR00237">
    <property type="entry name" value="GPCRRHODOPSN"/>
</dbReference>
<feature type="transmembrane region" description="Helical" evidence="28">
    <location>
        <begin position="254"/>
        <end position="277"/>
    </location>
</feature>
<name>A0AA41SY02_SCICA</name>
<dbReference type="SUPFAM" id="SSF81321">
    <property type="entry name" value="Family A G protein-coupled receptor-like"/>
    <property type="match status" value="1"/>
</dbReference>
<dbReference type="GO" id="GO:0003677">
    <property type="term" value="F:DNA binding"/>
    <property type="evidence" value="ECO:0007669"/>
    <property type="project" value="UniProtKB-KW"/>
</dbReference>
<dbReference type="InterPro" id="IPR000732">
    <property type="entry name" value="Rhodopsin"/>
</dbReference>
<evidence type="ECO:0000256" key="13">
    <source>
        <dbReference type="ARBA" id="ARBA00023136"/>
    </source>
</evidence>
<dbReference type="InterPro" id="IPR005818">
    <property type="entry name" value="Histone_H1/H5_H15"/>
</dbReference>
<keyword evidence="11 28" id="KW-0297">G-protein coupled receptor</keyword>
<evidence type="ECO:0000256" key="1">
    <source>
        <dbReference type="ARBA" id="ARBA00004141"/>
    </source>
</evidence>
<evidence type="ECO:0000256" key="19">
    <source>
        <dbReference type="ARBA" id="ARBA00023273"/>
    </source>
</evidence>
<dbReference type="Gene3D" id="1.10.10.10">
    <property type="entry name" value="Winged helix-like DNA-binding domain superfamily/Winged helix DNA-binding domain"/>
    <property type="match status" value="1"/>
</dbReference>
<evidence type="ECO:0000256" key="27">
    <source>
        <dbReference type="PIRSR" id="PIRSR600732-50"/>
    </source>
</evidence>
<keyword evidence="19" id="KW-0966">Cell projection</keyword>
<evidence type="ECO:0000256" key="15">
    <source>
        <dbReference type="ARBA" id="ARBA00023170"/>
    </source>
</evidence>
<comment type="similarity">
    <text evidence="28">Belongs to the G-protein coupled receptor 1 family. Opsin subfamily.</text>
</comment>
<evidence type="ECO:0000256" key="16">
    <source>
        <dbReference type="ARBA" id="ARBA00023180"/>
    </source>
</evidence>
<dbReference type="InterPro" id="IPR050125">
    <property type="entry name" value="GPCR_opsins"/>
</dbReference>
<dbReference type="PROSITE" id="PS51504">
    <property type="entry name" value="H15"/>
    <property type="match status" value="1"/>
</dbReference>
<keyword evidence="33" id="KW-1185">Reference proteome</keyword>
<dbReference type="FunFam" id="1.10.10.10:FF:000393">
    <property type="entry name" value="Oocyte-specific H1 histone"/>
    <property type="match status" value="1"/>
</dbReference>
<feature type="compositionally biased region" description="Basic residues" evidence="29">
    <location>
        <begin position="402"/>
        <end position="421"/>
    </location>
</feature>
<feature type="transmembrane region" description="Helical" evidence="28">
    <location>
        <begin position="203"/>
        <end position="223"/>
    </location>
</feature>
<accession>A0AA41SY02</accession>
<dbReference type="GO" id="GO:0004930">
    <property type="term" value="F:G protein-coupled receptor activity"/>
    <property type="evidence" value="ECO:0007669"/>
    <property type="project" value="UniProtKB-KW"/>
</dbReference>
<feature type="compositionally biased region" description="Basic and acidic residues" evidence="29">
    <location>
        <begin position="440"/>
        <end position="451"/>
    </location>
</feature>
<feature type="compositionally biased region" description="Basic and acidic residues" evidence="29">
    <location>
        <begin position="580"/>
        <end position="589"/>
    </location>
</feature>
<proteinExistence type="inferred from homology"/>
<keyword evidence="20" id="KW-0844">Vision</keyword>
<feature type="modified residue" description="N6-(retinylidene)lysine" evidence="27">
    <location>
        <position position="296"/>
    </location>
</feature>
<dbReference type="Proteomes" id="UP001166674">
    <property type="component" value="Unassembled WGS sequence"/>
</dbReference>
<keyword evidence="23" id="KW-0862">Zinc</keyword>
<feature type="transmembrane region" description="Helical" evidence="28">
    <location>
        <begin position="102"/>
        <end position="133"/>
    </location>
</feature>
<dbReference type="Pfam" id="PF10413">
    <property type="entry name" value="Rhodopsin_N"/>
    <property type="match status" value="1"/>
</dbReference>
<keyword evidence="23" id="KW-0479">Metal-binding</keyword>
<dbReference type="PROSITE" id="PS50262">
    <property type="entry name" value="G_PROTEIN_RECEP_F1_2"/>
    <property type="match status" value="1"/>
</dbReference>
<dbReference type="GO" id="GO:0009881">
    <property type="term" value="F:photoreceptor activity"/>
    <property type="evidence" value="ECO:0007669"/>
    <property type="project" value="UniProtKB-KW"/>
</dbReference>
<feature type="domain" description="G-protein coupled receptors family 1 profile" evidence="30">
    <location>
        <begin position="54"/>
        <end position="306"/>
    </location>
</feature>
<feature type="region of interest" description="Disordered" evidence="29">
    <location>
        <begin position="389"/>
        <end position="611"/>
    </location>
</feature>
<dbReference type="CDD" id="cd00073">
    <property type="entry name" value="H15"/>
    <property type="match status" value="1"/>
</dbReference>
<feature type="binding site" evidence="23">
    <location>
        <position position="201"/>
    </location>
    <ligand>
        <name>Zn(2+)</name>
        <dbReference type="ChEBI" id="CHEBI:29105"/>
    </ligand>
</feature>
<feature type="glycosylation site" description="N-linked (GlcNAc...) asparagine" evidence="26">
    <location>
        <position position="2"/>
    </location>
</feature>
<dbReference type="Gene3D" id="1.20.1070.10">
    <property type="entry name" value="Rhodopsin 7-helix transmembrane proteins"/>
    <property type="match status" value="1"/>
</dbReference>
<dbReference type="InterPro" id="IPR027430">
    <property type="entry name" value="Retinal_BS"/>
</dbReference>
<keyword evidence="15 28" id="KW-0675">Receptor</keyword>
<dbReference type="GO" id="GO:0007601">
    <property type="term" value="P:visual perception"/>
    <property type="evidence" value="ECO:0007669"/>
    <property type="project" value="UniProtKB-KW"/>
</dbReference>
<keyword evidence="7 28" id="KW-0812">Transmembrane</keyword>
<reference evidence="32" key="1">
    <citation type="submission" date="2020-03" db="EMBL/GenBank/DDBJ databases">
        <title>Studies in the Genomics of Life Span.</title>
        <authorList>
            <person name="Glass D."/>
        </authorList>
    </citation>
    <scope>NUCLEOTIDE SEQUENCE</scope>
    <source>
        <strain evidence="32">SUZIE</strain>
        <tissue evidence="32">Muscle</tissue>
    </source>
</reference>
<protein>
    <recommendedName>
        <fullName evidence="28">Rhodopsin</fullName>
    </recommendedName>
</protein>
<keyword evidence="6 28" id="KW-0716">Sensory transduction</keyword>
<evidence type="ECO:0000256" key="10">
    <source>
        <dbReference type="ARBA" id="ARBA00022991"/>
    </source>
</evidence>
<keyword evidence="5" id="KW-0597">Phosphoprotein</keyword>
<evidence type="ECO:0000256" key="9">
    <source>
        <dbReference type="ARBA" id="ARBA00022989"/>
    </source>
</evidence>
<evidence type="ECO:0000256" key="24">
    <source>
        <dbReference type="PIRSR" id="PIRSR600732-2"/>
    </source>
</evidence>
<dbReference type="SUPFAM" id="SSF46785">
    <property type="entry name" value="Winged helix' DNA-binding domain"/>
    <property type="match status" value="1"/>
</dbReference>
<feature type="transmembrane region" description="Helical" evidence="28">
    <location>
        <begin position="75"/>
        <end position="96"/>
    </location>
</feature>
<dbReference type="AlphaFoldDB" id="A0AA41SY02"/>
<feature type="transmembrane region" description="Helical" evidence="28">
    <location>
        <begin position="40"/>
        <end position="63"/>
    </location>
</feature>
<evidence type="ECO:0000256" key="29">
    <source>
        <dbReference type="SAM" id="MobiDB-lite"/>
    </source>
</evidence>
<evidence type="ECO:0000256" key="7">
    <source>
        <dbReference type="ARBA" id="ARBA00022692"/>
    </source>
</evidence>
<dbReference type="GO" id="GO:0030527">
    <property type="term" value="F:structural constituent of chromatin"/>
    <property type="evidence" value="ECO:0007669"/>
    <property type="project" value="UniProtKB-ARBA"/>
</dbReference>
<dbReference type="InterPro" id="IPR036390">
    <property type="entry name" value="WH_DNA-bd_sf"/>
</dbReference>
<evidence type="ECO:0000256" key="14">
    <source>
        <dbReference type="ARBA" id="ARBA00023157"/>
    </source>
</evidence>
<evidence type="ECO:0000256" key="21">
    <source>
        <dbReference type="ARBA" id="ARBA00047029"/>
    </source>
</evidence>
<evidence type="ECO:0000256" key="2">
    <source>
        <dbReference type="ARBA" id="ARBA00004504"/>
    </source>
</evidence>
<evidence type="ECO:0000256" key="8">
    <source>
        <dbReference type="ARBA" id="ARBA00022925"/>
    </source>
</evidence>
<comment type="PTM">
    <text evidence="27">Contains one covalently linked retinal chromophore.</text>
</comment>
<evidence type="ECO:0000313" key="33">
    <source>
        <dbReference type="Proteomes" id="UP001166674"/>
    </source>
</evidence>
<evidence type="ECO:0000256" key="22">
    <source>
        <dbReference type="ARBA" id="ARBA00056213"/>
    </source>
</evidence>
<dbReference type="InterPro" id="IPR000276">
    <property type="entry name" value="GPCR_Rhodpsn"/>
</dbReference>
<evidence type="ECO:0000256" key="20">
    <source>
        <dbReference type="ARBA" id="ARBA00023305"/>
    </source>
</evidence>
<dbReference type="GO" id="GO:0006334">
    <property type="term" value="P:nucleosome assembly"/>
    <property type="evidence" value="ECO:0007669"/>
    <property type="project" value="InterPro"/>
</dbReference>
<evidence type="ECO:0000256" key="12">
    <source>
        <dbReference type="ARBA" id="ARBA00023125"/>
    </source>
</evidence>